<keyword evidence="1" id="KW-0732">Signal</keyword>
<dbReference type="CDD" id="cd06343">
    <property type="entry name" value="PBP1_ABC_ligand_binding-like"/>
    <property type="match status" value="1"/>
</dbReference>
<dbReference type="Pfam" id="PF13458">
    <property type="entry name" value="Peripla_BP_6"/>
    <property type="match status" value="1"/>
</dbReference>
<evidence type="ECO:0000256" key="1">
    <source>
        <dbReference type="ARBA" id="ARBA00022729"/>
    </source>
</evidence>
<evidence type="ECO:0000259" key="3">
    <source>
        <dbReference type="Pfam" id="PF13458"/>
    </source>
</evidence>
<dbReference type="PANTHER" id="PTHR47235">
    <property type="entry name" value="BLR6548 PROTEIN"/>
    <property type="match status" value="1"/>
</dbReference>
<feature type="domain" description="Leucine-binding protein" evidence="3">
    <location>
        <begin position="45"/>
        <end position="388"/>
    </location>
</feature>
<gene>
    <name evidence="4" type="ORF">METZ01_LOCUS75717</name>
</gene>
<keyword evidence="2" id="KW-1133">Transmembrane helix</keyword>
<evidence type="ECO:0000256" key="2">
    <source>
        <dbReference type="SAM" id="Phobius"/>
    </source>
</evidence>
<proteinExistence type="predicted"/>
<keyword evidence="2" id="KW-0812">Transmembrane</keyword>
<dbReference type="PANTHER" id="PTHR47235:SF1">
    <property type="entry name" value="BLR6548 PROTEIN"/>
    <property type="match status" value="1"/>
</dbReference>
<dbReference type="AlphaFoldDB" id="A0A381U8E6"/>
<accession>A0A381U8E6</accession>
<name>A0A381U8E6_9ZZZZ</name>
<dbReference type="SUPFAM" id="SSF53822">
    <property type="entry name" value="Periplasmic binding protein-like I"/>
    <property type="match status" value="1"/>
</dbReference>
<dbReference type="InterPro" id="IPR028082">
    <property type="entry name" value="Peripla_BP_I"/>
</dbReference>
<feature type="transmembrane region" description="Helical" evidence="2">
    <location>
        <begin position="12"/>
        <end position="33"/>
    </location>
</feature>
<evidence type="ECO:0000313" key="4">
    <source>
        <dbReference type="EMBL" id="SVA22863.1"/>
    </source>
</evidence>
<dbReference type="Gene3D" id="3.40.50.2300">
    <property type="match status" value="2"/>
</dbReference>
<organism evidence="4">
    <name type="scientific">marine metagenome</name>
    <dbReference type="NCBI Taxonomy" id="408172"/>
    <lineage>
        <taxon>unclassified sequences</taxon>
        <taxon>metagenomes</taxon>
        <taxon>ecological metagenomes</taxon>
    </lineage>
</organism>
<keyword evidence="2" id="KW-0472">Membrane</keyword>
<sequence length="400" mass="42811">MAITGKESDMKTIQIIVKILGVLAVSLGINIAVHAGTQGVSDAEIVLGSHQPLSGPLAGWGVPTTNGMRMRVEEINSAGGIHGRKIKLIVEDTAYSPTKAAQAGSKLIDKDKIFAMVAALGTPTNMVTIPMLQKRGLHNLFPMSAARSMYEPIDPLKFSMFASYYQGSRSTIKYFVEQKGKKSIGILYQDDDFGKDILAGVVDQLEAMGMKLTAETTYKRGAKDFSSQIAKLQAANVDLVFLGTVIRETIGAVVTARKMGWNVDMVVSGAGYTPHVAFLAKGATHGLYANFQVPIPYPDTASPELKAWMGTYKGKYDSDANIQAAYGYRAMSLFALAAEKAGRDLDSASLTAATESISGYTDMFGGPTLGFSSTRHNATDQGGLAQIDGTRWVTLIDILE</sequence>
<dbReference type="InterPro" id="IPR028081">
    <property type="entry name" value="Leu-bd"/>
</dbReference>
<dbReference type="EMBL" id="UINC01005678">
    <property type="protein sequence ID" value="SVA22863.1"/>
    <property type="molecule type" value="Genomic_DNA"/>
</dbReference>
<reference evidence="4" key="1">
    <citation type="submission" date="2018-05" db="EMBL/GenBank/DDBJ databases">
        <authorList>
            <person name="Lanie J.A."/>
            <person name="Ng W.-L."/>
            <person name="Kazmierczak K.M."/>
            <person name="Andrzejewski T.M."/>
            <person name="Davidsen T.M."/>
            <person name="Wayne K.J."/>
            <person name="Tettelin H."/>
            <person name="Glass J.I."/>
            <person name="Rusch D."/>
            <person name="Podicherti R."/>
            <person name="Tsui H.-C.T."/>
            <person name="Winkler M.E."/>
        </authorList>
    </citation>
    <scope>NUCLEOTIDE SEQUENCE</scope>
</reference>
<protein>
    <recommendedName>
        <fullName evidence="3">Leucine-binding protein domain-containing protein</fullName>
    </recommendedName>
</protein>